<proteinExistence type="predicted"/>
<organism evidence="1 2">
    <name type="scientific">Colletotrichum higginsianum (strain IMI 349063)</name>
    <name type="common">Crucifer anthracnose fungus</name>
    <dbReference type="NCBI Taxonomy" id="759273"/>
    <lineage>
        <taxon>Eukaryota</taxon>
        <taxon>Fungi</taxon>
        <taxon>Dikarya</taxon>
        <taxon>Ascomycota</taxon>
        <taxon>Pezizomycotina</taxon>
        <taxon>Sordariomycetes</taxon>
        <taxon>Hypocreomycetidae</taxon>
        <taxon>Glomerellales</taxon>
        <taxon>Glomerellaceae</taxon>
        <taxon>Colletotrichum</taxon>
        <taxon>Colletotrichum destructivum species complex</taxon>
    </lineage>
</organism>
<dbReference type="VEuPathDB" id="FungiDB:CH63R_00621"/>
<evidence type="ECO:0000313" key="2">
    <source>
        <dbReference type="Proteomes" id="UP000007174"/>
    </source>
</evidence>
<dbReference type="GO" id="GO:0003746">
    <property type="term" value="F:translation elongation factor activity"/>
    <property type="evidence" value="ECO:0007669"/>
    <property type="project" value="TreeGrafter"/>
</dbReference>
<dbReference type="InterPro" id="IPR050055">
    <property type="entry name" value="EF-Tu_GTPase"/>
</dbReference>
<dbReference type="eggNOG" id="KOG1143">
    <property type="taxonomic scope" value="Eukaryota"/>
</dbReference>
<evidence type="ECO:0000313" key="1">
    <source>
        <dbReference type="EMBL" id="CCF32279.1"/>
    </source>
</evidence>
<dbReference type="HOGENOM" id="CLU_618244_0_0_1"/>
<dbReference type="PANTHER" id="PTHR43721">
    <property type="entry name" value="ELONGATION FACTOR TU-RELATED"/>
    <property type="match status" value="1"/>
</dbReference>
<reference evidence="2" key="1">
    <citation type="journal article" date="2012" name="Nat. Genet.">
        <title>Lifestyle transitions in plant pathogenic Colletotrichum fungi deciphered by genome and transcriptome analyses.</title>
        <authorList>
            <person name="O'Connell R.J."/>
            <person name="Thon M.R."/>
            <person name="Hacquard S."/>
            <person name="Amyotte S.G."/>
            <person name="Kleemann J."/>
            <person name="Torres M.F."/>
            <person name="Damm U."/>
            <person name="Buiate E.A."/>
            <person name="Epstein L."/>
            <person name="Alkan N."/>
            <person name="Altmueller J."/>
            <person name="Alvarado-Balderrama L."/>
            <person name="Bauser C.A."/>
            <person name="Becker C."/>
            <person name="Birren B.W."/>
            <person name="Chen Z."/>
            <person name="Choi J."/>
            <person name="Crouch J.A."/>
            <person name="Duvick J.P."/>
            <person name="Farman M.A."/>
            <person name="Gan P."/>
            <person name="Heiman D."/>
            <person name="Henrissat B."/>
            <person name="Howard R.J."/>
            <person name="Kabbage M."/>
            <person name="Koch C."/>
            <person name="Kracher B."/>
            <person name="Kubo Y."/>
            <person name="Law A.D."/>
            <person name="Lebrun M.-H."/>
            <person name="Lee Y.-H."/>
            <person name="Miyara I."/>
            <person name="Moore N."/>
            <person name="Neumann U."/>
            <person name="Nordstroem K."/>
            <person name="Panaccione D.G."/>
            <person name="Panstruga R."/>
            <person name="Place M."/>
            <person name="Proctor R.H."/>
            <person name="Prusky D."/>
            <person name="Rech G."/>
            <person name="Reinhardt R."/>
            <person name="Rollins J.A."/>
            <person name="Rounsley S."/>
            <person name="Schardl C.L."/>
            <person name="Schwartz D.C."/>
            <person name="Shenoy N."/>
            <person name="Shirasu K."/>
            <person name="Sikhakolli U.R."/>
            <person name="Stueber K."/>
            <person name="Sukno S.A."/>
            <person name="Sweigard J.A."/>
            <person name="Takano Y."/>
            <person name="Takahara H."/>
            <person name="Trail F."/>
            <person name="van der Does H.C."/>
            <person name="Voll L.M."/>
            <person name="Will I."/>
            <person name="Young S."/>
            <person name="Zeng Q."/>
            <person name="Zhang J."/>
            <person name="Zhou S."/>
            <person name="Dickman M.B."/>
            <person name="Schulze-Lefert P."/>
            <person name="Ver Loren van Themaat E."/>
            <person name="Ma L.-J."/>
            <person name="Vaillancourt L.J."/>
        </authorList>
    </citation>
    <scope>NUCLEOTIDE SEQUENCE [LARGE SCALE GENOMIC DNA]</scope>
    <source>
        <strain evidence="2">IMI 349063</strain>
    </source>
</reference>
<accession>H1UWC8</accession>
<protein>
    <submittedName>
        <fullName evidence="1">GTP-binding protein</fullName>
    </submittedName>
</protein>
<dbReference type="Proteomes" id="UP000007174">
    <property type="component" value="Unassembled WGS sequence"/>
</dbReference>
<sequence length="410" mass="43634">MDLATKTSLQRTLGQLLTHIKEAGRVPRILQPALYGAQEWTSIHSADLDKVEPIMAEMDRDGDLLKTVPIILTSAVSGAGVGLAHALLENLPLPPAPTAQDYIGMALNPEQPSCLFHVDDTFSLPASYASLAENPNQNDMGTVVSGYLRFGQLSVGDTIVVGPFPSGDDDFKGMTPEDRASPGNYGLSISHPASAELAKIAIRNTVAASTIKGEWHKAKIVSIRNLRLPVNTLEAGQVGTIGIILDIPPEDSSEGALESSVASPRIRKGMVLAIPSKHMVDTGMSLQAASGLTVSFKDPNTASLTCGSLVNVYVGSVRAAAKVKGVTRLPTRDESRGPSADESEEIFDLTEHDEHASTFEPEFSGVQVTLELLTSREWVEMGSQILMLEGGRNDRSGLEGFIGTVVEIVD</sequence>
<dbReference type="STRING" id="759273.H1UWC8"/>
<dbReference type="EMBL" id="CACQ02000377">
    <property type="protein sequence ID" value="CCF32279.1"/>
    <property type="molecule type" value="Genomic_DNA"/>
</dbReference>
<dbReference type="PANTHER" id="PTHR43721:SF30">
    <property type="entry name" value="TR-TYPE G DOMAIN-CONTAINING PROTEIN"/>
    <property type="match status" value="1"/>
</dbReference>
<gene>
    <name evidence="1" type="ORF">CH063_04695</name>
</gene>
<dbReference type="AlphaFoldDB" id="H1UWC8"/>
<name>H1UWC8_COLHI</name>